<sequence length="216" mass="24336">MVSELGFFDSMPDRKPEEKIGLSYGQNPWVWSAKQRNKEDDSWEVRAFAQDTSGPTWPPRSYTCAFCRREFRSAQALGGHMNVHRRDRARLLHPSPNPYPNANSLLVTTTQDFPRGLCFLYPIQNPNPNSSPPMFSPNTDPTINSMPTLLSISPHPSDTTHSFPSPSSAQYFPISASALSHLHNLEHAFMVEAEAPIMEQEEELDLELRLGVRAAK</sequence>
<keyword evidence="3 8" id="KW-0863">Zinc-finger</keyword>
<dbReference type="PROSITE" id="PS50157">
    <property type="entry name" value="ZINC_FINGER_C2H2_2"/>
    <property type="match status" value="1"/>
</dbReference>
<reference evidence="11" key="1">
    <citation type="journal article" date="2013" name="Science">
        <title>The Amborella genome and the evolution of flowering plants.</title>
        <authorList>
            <consortium name="Amborella Genome Project"/>
        </authorList>
    </citation>
    <scope>NUCLEOTIDE SEQUENCE [LARGE SCALE GENOMIC DNA]</scope>
</reference>
<dbReference type="AlphaFoldDB" id="W1PNM3"/>
<protein>
    <recommendedName>
        <fullName evidence="9">C2H2-type domain-containing protein</fullName>
    </recommendedName>
</protein>
<dbReference type="HOGENOM" id="CLU_068782_1_1_1"/>
<gene>
    <name evidence="10" type="ORF">AMTR_s00149p00097070</name>
</gene>
<proteinExistence type="predicted"/>
<dbReference type="GO" id="GO:0008270">
    <property type="term" value="F:zinc ion binding"/>
    <property type="evidence" value="ECO:0007669"/>
    <property type="project" value="UniProtKB-KW"/>
</dbReference>
<keyword evidence="6" id="KW-0804">Transcription</keyword>
<organism evidence="10 11">
    <name type="scientific">Amborella trichopoda</name>
    <dbReference type="NCBI Taxonomy" id="13333"/>
    <lineage>
        <taxon>Eukaryota</taxon>
        <taxon>Viridiplantae</taxon>
        <taxon>Streptophyta</taxon>
        <taxon>Embryophyta</taxon>
        <taxon>Tracheophyta</taxon>
        <taxon>Spermatophyta</taxon>
        <taxon>Magnoliopsida</taxon>
        <taxon>Amborellales</taxon>
        <taxon>Amborellaceae</taxon>
        <taxon>Amborella</taxon>
    </lineage>
</organism>
<evidence type="ECO:0000256" key="4">
    <source>
        <dbReference type="ARBA" id="ARBA00022833"/>
    </source>
</evidence>
<dbReference type="PROSITE" id="PS00028">
    <property type="entry name" value="ZINC_FINGER_C2H2_1"/>
    <property type="match status" value="1"/>
</dbReference>
<dbReference type="Proteomes" id="UP000017836">
    <property type="component" value="Unassembled WGS sequence"/>
</dbReference>
<keyword evidence="4" id="KW-0862">Zinc</keyword>
<evidence type="ECO:0000259" key="9">
    <source>
        <dbReference type="PROSITE" id="PS50157"/>
    </source>
</evidence>
<dbReference type="PANTHER" id="PTHR45801">
    <property type="entry name" value="OS07G0101800 PROTEIN"/>
    <property type="match status" value="1"/>
</dbReference>
<dbReference type="InterPro" id="IPR052426">
    <property type="entry name" value="Plant_dev_regulator"/>
</dbReference>
<dbReference type="KEGG" id="atr:18437464"/>
<evidence type="ECO:0000256" key="2">
    <source>
        <dbReference type="ARBA" id="ARBA00022723"/>
    </source>
</evidence>
<dbReference type="OrthoDB" id="1708403at2759"/>
<evidence type="ECO:0000256" key="6">
    <source>
        <dbReference type="ARBA" id="ARBA00023163"/>
    </source>
</evidence>
<dbReference type="GO" id="GO:0005634">
    <property type="term" value="C:nucleus"/>
    <property type="evidence" value="ECO:0007669"/>
    <property type="project" value="UniProtKB-SubCell"/>
</dbReference>
<evidence type="ECO:0000313" key="10">
    <source>
        <dbReference type="EMBL" id="ERN09316.1"/>
    </source>
</evidence>
<dbReference type="SUPFAM" id="SSF57667">
    <property type="entry name" value="beta-beta-alpha zinc fingers"/>
    <property type="match status" value="1"/>
</dbReference>
<evidence type="ECO:0000256" key="1">
    <source>
        <dbReference type="ARBA" id="ARBA00004123"/>
    </source>
</evidence>
<dbReference type="Gramene" id="ERN09316">
    <property type="protein sequence ID" value="ERN09316"/>
    <property type="gene ID" value="AMTR_s00149p00097070"/>
</dbReference>
<evidence type="ECO:0000313" key="11">
    <source>
        <dbReference type="Proteomes" id="UP000017836"/>
    </source>
</evidence>
<dbReference type="PANTHER" id="PTHR45801:SF107">
    <property type="entry name" value="TRANSCRIPTIONAL REGULATOR SUPERMAN-LIKE"/>
    <property type="match status" value="1"/>
</dbReference>
<dbReference type="STRING" id="13333.W1PNM3"/>
<comment type="subcellular location">
    <subcellularLocation>
        <location evidence="1">Nucleus</location>
    </subcellularLocation>
</comment>
<evidence type="ECO:0000256" key="3">
    <source>
        <dbReference type="ARBA" id="ARBA00022771"/>
    </source>
</evidence>
<keyword evidence="11" id="KW-1185">Reference proteome</keyword>
<name>W1PNM3_AMBTC</name>
<feature type="domain" description="C2H2-type" evidence="9">
    <location>
        <begin position="62"/>
        <end position="89"/>
    </location>
</feature>
<dbReference type="InterPro" id="IPR036236">
    <property type="entry name" value="Znf_C2H2_sf"/>
</dbReference>
<keyword evidence="5" id="KW-0805">Transcription regulation</keyword>
<evidence type="ECO:0000256" key="5">
    <source>
        <dbReference type="ARBA" id="ARBA00023015"/>
    </source>
</evidence>
<dbReference type="eggNOG" id="ENOG502RY2R">
    <property type="taxonomic scope" value="Eukaryota"/>
</dbReference>
<evidence type="ECO:0000256" key="7">
    <source>
        <dbReference type="ARBA" id="ARBA00023242"/>
    </source>
</evidence>
<accession>W1PNM3</accession>
<dbReference type="InterPro" id="IPR013087">
    <property type="entry name" value="Znf_C2H2_type"/>
</dbReference>
<dbReference type="EMBL" id="KI393016">
    <property type="protein sequence ID" value="ERN09316.1"/>
    <property type="molecule type" value="Genomic_DNA"/>
</dbReference>
<keyword evidence="2" id="KW-0479">Metal-binding</keyword>
<keyword evidence="7" id="KW-0539">Nucleus</keyword>
<evidence type="ECO:0000256" key="8">
    <source>
        <dbReference type="PROSITE-ProRule" id="PRU00042"/>
    </source>
</evidence>